<keyword evidence="8 11" id="KW-0067">ATP-binding</keyword>
<feature type="region of interest" description="Disordered" evidence="13">
    <location>
        <begin position="450"/>
        <end position="554"/>
    </location>
</feature>
<keyword evidence="6" id="KW-0378">Hydrolase</keyword>
<dbReference type="Gene3D" id="3.30.1640.10">
    <property type="entry name" value="mini-chromosome maintenance (MCM) complex, chain A, domain 1"/>
    <property type="match status" value="1"/>
</dbReference>
<dbReference type="EMBL" id="CCYD01000468">
    <property type="protein sequence ID" value="CEG40122.1"/>
    <property type="molecule type" value="Genomic_DNA"/>
</dbReference>
<feature type="region of interest" description="Disordered" evidence="13">
    <location>
        <begin position="2271"/>
        <end position="2296"/>
    </location>
</feature>
<dbReference type="SMART" id="SM00350">
    <property type="entry name" value="MCM"/>
    <property type="match status" value="1"/>
</dbReference>
<feature type="domain" description="MCM C-terminal AAA(+) ATPase" evidence="14">
    <location>
        <begin position="2324"/>
        <end position="2548"/>
    </location>
</feature>
<dbReference type="PRINTS" id="PR01660">
    <property type="entry name" value="MCMPROTEIN4"/>
</dbReference>
<dbReference type="InterPro" id="IPR027417">
    <property type="entry name" value="P-loop_NTPase"/>
</dbReference>
<dbReference type="STRING" id="4781.A0A0P1AHE0"/>
<dbReference type="InterPro" id="IPR016024">
    <property type="entry name" value="ARM-type_fold"/>
</dbReference>
<dbReference type="GO" id="GO:0000727">
    <property type="term" value="P:double-strand break repair via break-induced replication"/>
    <property type="evidence" value="ECO:0007669"/>
    <property type="project" value="TreeGrafter"/>
</dbReference>
<feature type="compositionally biased region" description="Pro residues" evidence="13">
    <location>
        <begin position="1933"/>
        <end position="1943"/>
    </location>
</feature>
<evidence type="ECO:0000256" key="12">
    <source>
        <dbReference type="SAM" id="Coils"/>
    </source>
</evidence>
<keyword evidence="10" id="KW-0539">Nucleus</keyword>
<dbReference type="Pfam" id="PF10152">
    <property type="entry name" value="CCDC53"/>
    <property type="match status" value="8"/>
</dbReference>
<dbReference type="InterPro" id="IPR011989">
    <property type="entry name" value="ARM-like"/>
</dbReference>
<dbReference type="GO" id="GO:0005524">
    <property type="term" value="F:ATP binding"/>
    <property type="evidence" value="ECO:0007669"/>
    <property type="project" value="UniProtKB-KW"/>
</dbReference>
<dbReference type="SMART" id="SM01140">
    <property type="entry name" value="Drf_GBD"/>
    <property type="match status" value="1"/>
</dbReference>
<dbReference type="PROSITE" id="PS00847">
    <property type="entry name" value="MCM_1"/>
    <property type="match status" value="1"/>
</dbReference>
<dbReference type="GO" id="GO:0003779">
    <property type="term" value="F:actin binding"/>
    <property type="evidence" value="ECO:0007669"/>
    <property type="project" value="InterPro"/>
</dbReference>
<name>A0A0P1AHE0_PLAHL</name>
<dbReference type="PANTHER" id="PTHR11630:SF66">
    <property type="entry name" value="DNA REPLICATION LICENSING FACTOR MCM4"/>
    <property type="match status" value="1"/>
</dbReference>
<dbReference type="Gene3D" id="2.40.50.140">
    <property type="entry name" value="Nucleic acid-binding proteins"/>
    <property type="match status" value="1"/>
</dbReference>
<dbReference type="InterPro" id="IPR042201">
    <property type="entry name" value="FH2_Formin_sf"/>
</dbReference>
<evidence type="ECO:0000259" key="14">
    <source>
        <dbReference type="PROSITE" id="PS50051"/>
    </source>
</evidence>
<dbReference type="Pfam" id="PF21128">
    <property type="entry name" value="WHD_MCM4"/>
    <property type="match status" value="1"/>
</dbReference>
<dbReference type="Gene3D" id="3.40.50.300">
    <property type="entry name" value="P-loop containing nucleotide triphosphate hydrolases"/>
    <property type="match status" value="1"/>
</dbReference>
<evidence type="ECO:0000256" key="13">
    <source>
        <dbReference type="SAM" id="MobiDB-lite"/>
    </source>
</evidence>
<dbReference type="InterPro" id="IPR031327">
    <property type="entry name" value="MCM"/>
</dbReference>
<dbReference type="GeneID" id="36405394"/>
<dbReference type="Gene3D" id="2.20.28.10">
    <property type="match status" value="1"/>
</dbReference>
<dbReference type="SMART" id="SM00498">
    <property type="entry name" value="FH2"/>
    <property type="match status" value="1"/>
</dbReference>
<dbReference type="Proteomes" id="UP000054928">
    <property type="component" value="Unassembled WGS sequence"/>
</dbReference>
<dbReference type="OrthoDB" id="1668162at2759"/>
<dbReference type="GO" id="GO:0031267">
    <property type="term" value="F:small GTPase binding"/>
    <property type="evidence" value="ECO:0007669"/>
    <property type="project" value="InterPro"/>
</dbReference>
<evidence type="ECO:0000313" key="16">
    <source>
        <dbReference type="EMBL" id="CEG40122.1"/>
    </source>
</evidence>
<feature type="region of interest" description="Disordered" evidence="13">
    <location>
        <begin position="202"/>
        <end position="221"/>
    </location>
</feature>
<sequence>MWRKRRGSLGGGNAARESPSLINSHSLLSTPSSMSITSSSPFFGSDPNANDRALVFRVEVPTPGPLGLDLRARHIERDKPQRGAVVKGFRPLKGDLPGYVESTGRVKVGDILQILHKTAIDDMPFEQIVKHAMQLQQDPTAWPLAMEFRREPEKHEANHSTSSKPRRNSFFRSSISMSNPVQDGNFNEKLQYFRDFFATRIPTGGATPKEKEKPPRPPKWDTVDEMYRELMLKRGVPEDVMDELIRIESLETKWHVVWYAQQNENEEHTKSNGTEAKKFAENLVELKWDNKGLKDLEALRAKIAIASTDWLEAFLAHFGLDYLTMKLPDPSPFPIETSKFEKATRVCEVILRILRSLTHFTAGVEAITNTPGLVKRVALCFHTENGDLKKNTLQLLGILLAGCAQIDQAIRLEDRLAIRSDFMALKMAGYFEEIRAKSLAVQRTKYPLASSAAGTSPNEGFYGHSSPNPGAPTTPSPIPAKHIARNFPSPVLGARLSDSPIKGRENYPGTPVSSLDTLRTLGGRRSSISKSVDDYSGGRLSASKSAPPSPIDNDLAALSPDGVIARSSLPLDNRSGARFAIGGNSIISSSVTQLRNQLDNMEKQIDVFEQFMEDDRKDTIYEQTDLASLDSVFRSLYDSVTNDHELQACFLSILQQLLFIPGDRVIGKELWALSEKVMKQITLLAPIEEVHNFELGYDDRKTLLKMRDRYAQFLQKCADQDPTFQFRMGPIILMENKDRDHDELALSDATADETDEEDTTAKVAAQDHPDLMKYFKLLKMGMPLHQVQLKMSSELPTFDPSILETPDEVIHLNKSDEDLGSKKGTRAEDHEKFAKFFKLKKMGMPIPHIQLKMSAEGLDGSILETPDLLLDEDGNEVKEDAHDTQFAGIPVKEHEKFVKFFKLLKMGMPLEHVKSKALAEGLDPSLLSTPDQLLDKEGKIFIAEQGKIRFKGIPVKEHEKFAKLFKLMKMGMPLEHVKMKALNEGLDAELLLTPDALLNEDGSVFVETAIRTGIKVKDHVKFAKFFKLMNMGMPVDQVKLKASAEGLDCELLDTPDKLVDEDGRKVTTTTTQSKGIRVKDHEKFAKFFKLLKMGMLLEHVKAKITSEGLDANLLDTPDKLVDEEGNEIKGETQVSKQVLVKEHQRFAKLFKLLEMGMPLPQVKLKATAEGLNGDLLDTPDKLVDEEGKEIKARNEKKVKACEHPHYAKYFKLLKMGMPRAQLELRMTTESLDPKLLDTPDTLILEDLSAAVLTTVKEPVVAGPPKPKLRNLYWEAVKSEETSGTIWELFAKEEGNKSEEEAAALMFARAKSKPIAVKKDVVLDKFVNQLSDVFVNKPLKVKEAESKKPSKRRAPTRVALIDAKRANNIGIMLARFRLPYYKLRNAVLLVDKELLSVERVSSLLQFAPEDEELDAVRNYTGDPKLLGDAEQYFREMECVPRLTTRLQAIHATWQFDTYVEEQRKLMASVSNACEELKQCDLLKEIFRVVLSLGNALNDGTARGGAKGFKLNILLKLNQVKAADNSMNLLNYVAKVLRAKNPLILEFDKSLPSIESASRVTIQMLKAGESAVRKAADVIANELEVHAKLPVKKYPQLDSDEEVLDRFQEVVKPFADRAKQASEQITDDMDVMMKRFEETASFYGEDPTSPDCGPDAFFSIFYSLAKVLQSADRDNERKRIAEERKIRREEETKKRLEQLKLKKKKSTFATLKTGDVDDIVSKIRAKRVEEKRREMGSIKVISWQMDGNGTPPATPPSPTSPARPAPRYLTRDGPTSLGSPPTVVPTASTRHDSHPLSPSSPMSASISASAISASAVSATDMPGRYGFAEMSASIDATPAPRYLSRYGAEGNDATTGQDGDDVEAELRRMAQRQLPRGDLGRREWRIESFQSQQETQASNSVGNGYGAPSSPGSNSMTSIHSSRSGMPTPAQTALPQPPSSPPNSPPSKASASISASASAFSQFQRQQQEEQMAFSGAVVWGTNISVSESMELFREFLHQFRQDNNGAPDEPYYLKALRQLALTQSLVLDLDTQHLRQFRSVRKLYNQLLLFPQVLIRILDMVVTEEYQALLATSVAEAAVLDSLTNVALQVRPYNLREVSPMRHLNPSDIDQLVCLKGMVTRCSGVLPDLKEAFFRCAMCHATTQVALDRGRIEEPTSCMRCQSRMSMEMIHNRCAFTDKQMIKMQETPDAIPEGETPYTVLLFAFDDLVDGVRPGDKVEVTGIYRAVPMRSNSRQRVVRSVFKTYVDVVHFRRVDELTRRDDGESGETLDCVTRNNGGNEGVIGPADIDIDMPDPSEEQDAAAAADAQQARKLAAFHRIAAHPRVYENLAHSLAPSIWELDDVKKGILCMLFGGTRKDGSTGSVNEDSGDYEHGGMAPKRRSMRSDMNVLLCGDPGTSKSQLLSYVHKLSPRSIYTSGKGSSAVGLTASLIRDMETNDLVLESGALVLSDEGICCIDEFDKMSESARSVLHEVMEQQTVSIAKAGIICSLNARASILASANPIESRYNPNKSVVENVNILPTLLSRFDLIYLILDKPQPESDRKLAKHIVALYYDEETQARMRTQTRNGESAPQLISMKLLTEYISYAKHNIFPRLSAEARDGLIRAYMDLRRMGGASAASAKKNITATPRQLESLIRISEALAKLKLCKTVSRSDVDEALRLMNVATQRAAMDPRTGTIDMDMINTGHSVLEREVLADLVAGVKEILSETPNQSMTVHETRRRLEEKRKSDVKGTEFQMALRSLEDDSLVQVSHGMIRFFGDPVN</sequence>
<evidence type="ECO:0000256" key="7">
    <source>
        <dbReference type="ARBA" id="ARBA00022806"/>
    </source>
</evidence>
<dbReference type="EC" id="3.6.4.12" evidence="3"/>
<dbReference type="Pfam" id="PF02181">
    <property type="entry name" value="FH2"/>
    <property type="match status" value="1"/>
</dbReference>
<feature type="compositionally biased region" description="Acidic residues" evidence="13">
    <location>
        <begin position="2287"/>
        <end position="2296"/>
    </location>
</feature>
<dbReference type="FunFam" id="2.20.28.10:FF:000003">
    <property type="entry name" value="DNA helicase"/>
    <property type="match status" value="1"/>
</dbReference>
<dbReference type="FunFam" id="3.40.50.300:FF:000826">
    <property type="entry name" value="Replicative DNA helicase Mcm"/>
    <property type="match status" value="1"/>
</dbReference>
<dbReference type="GO" id="GO:0042555">
    <property type="term" value="C:MCM complex"/>
    <property type="evidence" value="ECO:0007669"/>
    <property type="project" value="InterPro"/>
</dbReference>
<dbReference type="GO" id="GO:0005634">
    <property type="term" value="C:nucleus"/>
    <property type="evidence" value="ECO:0007669"/>
    <property type="project" value="UniProtKB-SubCell"/>
</dbReference>
<organism evidence="16 17">
    <name type="scientific">Plasmopara halstedii</name>
    <name type="common">Downy mildew of sunflower</name>
    <dbReference type="NCBI Taxonomy" id="4781"/>
    <lineage>
        <taxon>Eukaryota</taxon>
        <taxon>Sar</taxon>
        <taxon>Stramenopiles</taxon>
        <taxon>Oomycota</taxon>
        <taxon>Peronosporomycetes</taxon>
        <taxon>Peronosporales</taxon>
        <taxon>Peronosporaceae</taxon>
        <taxon>Plasmopara</taxon>
    </lineage>
</organism>
<evidence type="ECO:0000256" key="11">
    <source>
        <dbReference type="RuleBase" id="RU004070"/>
    </source>
</evidence>
<feature type="compositionally biased region" description="Polar residues" evidence="13">
    <location>
        <begin position="1908"/>
        <end position="1923"/>
    </location>
</feature>
<evidence type="ECO:0000256" key="3">
    <source>
        <dbReference type="ARBA" id="ARBA00012551"/>
    </source>
</evidence>
<feature type="region of interest" description="Disordered" evidence="13">
    <location>
        <begin position="1739"/>
        <end position="1802"/>
    </location>
</feature>
<dbReference type="InterPro" id="IPR041562">
    <property type="entry name" value="MCM_lid"/>
</dbReference>
<comment type="similarity">
    <text evidence="2 11">Belongs to the MCM family.</text>
</comment>
<keyword evidence="12" id="KW-0175">Coiled coil</keyword>
<proteinExistence type="inferred from homology"/>
<dbReference type="InterPro" id="IPR027925">
    <property type="entry name" value="MCM_N"/>
</dbReference>
<evidence type="ECO:0000256" key="9">
    <source>
        <dbReference type="ARBA" id="ARBA00023125"/>
    </source>
</evidence>
<dbReference type="InterPro" id="IPR001208">
    <property type="entry name" value="MCM_dom"/>
</dbReference>
<feature type="region of interest" description="Disordered" evidence="13">
    <location>
        <begin position="1"/>
        <end position="26"/>
    </location>
</feature>
<dbReference type="GO" id="GO:0003697">
    <property type="term" value="F:single-stranded DNA binding"/>
    <property type="evidence" value="ECO:0007669"/>
    <property type="project" value="TreeGrafter"/>
</dbReference>
<dbReference type="InterPro" id="IPR010472">
    <property type="entry name" value="FH3_dom"/>
</dbReference>
<keyword evidence="7" id="KW-0347">Helicase</keyword>
<dbReference type="PROSITE" id="PS50051">
    <property type="entry name" value="MCM_2"/>
    <property type="match status" value="1"/>
</dbReference>
<evidence type="ECO:0000256" key="5">
    <source>
        <dbReference type="ARBA" id="ARBA00022741"/>
    </source>
</evidence>
<evidence type="ECO:0000313" key="17">
    <source>
        <dbReference type="Proteomes" id="UP000054928"/>
    </source>
</evidence>
<dbReference type="Gene3D" id="1.20.58.2220">
    <property type="entry name" value="Formin, FH2 domain"/>
    <property type="match status" value="1"/>
</dbReference>
<dbReference type="Pfam" id="PF14551">
    <property type="entry name" value="MCM_N"/>
    <property type="match status" value="1"/>
</dbReference>
<dbReference type="InterPro" id="IPR019309">
    <property type="entry name" value="WASHC3"/>
</dbReference>
<dbReference type="GO" id="GO:1902975">
    <property type="term" value="P:mitotic DNA replication initiation"/>
    <property type="evidence" value="ECO:0007669"/>
    <property type="project" value="TreeGrafter"/>
</dbReference>
<evidence type="ECO:0000256" key="10">
    <source>
        <dbReference type="ARBA" id="ARBA00023242"/>
    </source>
</evidence>
<protein>
    <recommendedName>
        <fullName evidence="3">DNA helicase</fullName>
        <ecNumber evidence="3">3.6.4.12</ecNumber>
    </recommendedName>
</protein>
<dbReference type="SUPFAM" id="SSF101447">
    <property type="entry name" value="Formin homology 2 domain (FH2 domain)"/>
    <property type="match status" value="1"/>
</dbReference>
<feature type="domain" description="FH2" evidence="15">
    <location>
        <begin position="1258"/>
        <end position="1692"/>
    </location>
</feature>
<keyword evidence="9 11" id="KW-0238">DNA-binding</keyword>
<evidence type="ECO:0000259" key="15">
    <source>
        <dbReference type="PROSITE" id="PS51444"/>
    </source>
</evidence>
<dbReference type="PRINTS" id="PR01657">
    <property type="entry name" value="MCMFAMILY"/>
</dbReference>
<dbReference type="GO" id="GO:0071203">
    <property type="term" value="C:WASH complex"/>
    <property type="evidence" value="ECO:0007669"/>
    <property type="project" value="InterPro"/>
</dbReference>
<reference evidence="17" key="1">
    <citation type="submission" date="2014-09" db="EMBL/GenBank/DDBJ databases">
        <authorList>
            <person name="Sharma Rahul"/>
            <person name="Thines Marco"/>
        </authorList>
    </citation>
    <scope>NUCLEOTIDE SEQUENCE [LARGE SCALE GENOMIC DNA]</scope>
</reference>
<dbReference type="PROSITE" id="PS51444">
    <property type="entry name" value="FH2"/>
    <property type="match status" value="1"/>
</dbReference>
<dbReference type="InterPro" id="IPR008047">
    <property type="entry name" value="MCM_4"/>
</dbReference>
<dbReference type="GO" id="GO:0016787">
    <property type="term" value="F:hydrolase activity"/>
    <property type="evidence" value="ECO:0007669"/>
    <property type="project" value="UniProtKB-KW"/>
</dbReference>
<dbReference type="Pfam" id="PF17855">
    <property type="entry name" value="MCM_lid"/>
    <property type="match status" value="1"/>
</dbReference>
<comment type="subcellular location">
    <subcellularLocation>
        <location evidence="1">Nucleus</location>
    </subcellularLocation>
</comment>
<evidence type="ECO:0000256" key="4">
    <source>
        <dbReference type="ARBA" id="ARBA00022705"/>
    </source>
</evidence>
<dbReference type="Gene3D" id="1.10.238.150">
    <property type="entry name" value="Formin, FH3 diaphanous domain"/>
    <property type="match status" value="1"/>
</dbReference>
<dbReference type="SUPFAM" id="SSF48371">
    <property type="entry name" value="ARM repeat"/>
    <property type="match status" value="2"/>
</dbReference>
<dbReference type="Pfam" id="PF06371">
    <property type="entry name" value="Drf_GBD"/>
    <property type="match status" value="1"/>
</dbReference>
<dbReference type="GO" id="GO:0006271">
    <property type="term" value="P:DNA strand elongation involved in DNA replication"/>
    <property type="evidence" value="ECO:0007669"/>
    <property type="project" value="TreeGrafter"/>
</dbReference>
<dbReference type="Pfam" id="PF17207">
    <property type="entry name" value="MCM_OB"/>
    <property type="match status" value="1"/>
</dbReference>
<dbReference type="GO" id="GO:0017116">
    <property type="term" value="F:single-stranded DNA helicase activity"/>
    <property type="evidence" value="ECO:0007669"/>
    <property type="project" value="TreeGrafter"/>
</dbReference>
<dbReference type="InterPro" id="IPR010473">
    <property type="entry name" value="GTPase-bd"/>
</dbReference>
<feature type="region of interest" description="Disordered" evidence="13">
    <location>
        <begin position="1887"/>
        <end position="1960"/>
    </location>
</feature>
<feature type="compositionally biased region" description="Pro residues" evidence="13">
    <location>
        <begin position="1750"/>
        <end position="1762"/>
    </location>
</feature>
<dbReference type="InterPro" id="IPR018525">
    <property type="entry name" value="MCM_CS"/>
</dbReference>
<evidence type="ECO:0000256" key="8">
    <source>
        <dbReference type="ARBA" id="ARBA00022840"/>
    </source>
</evidence>
<evidence type="ECO:0000256" key="6">
    <source>
        <dbReference type="ARBA" id="ARBA00022801"/>
    </source>
</evidence>
<dbReference type="SUPFAM" id="SSF52540">
    <property type="entry name" value="P-loop containing nucleoside triphosphate hydrolases"/>
    <property type="match status" value="1"/>
</dbReference>
<dbReference type="GO" id="GO:0030036">
    <property type="term" value="P:actin cytoskeleton organization"/>
    <property type="evidence" value="ECO:0007669"/>
    <property type="project" value="InterPro"/>
</dbReference>
<evidence type="ECO:0000256" key="2">
    <source>
        <dbReference type="ARBA" id="ARBA00008010"/>
    </source>
</evidence>
<accession>A0A0P1AHE0</accession>
<feature type="compositionally biased region" description="Polar residues" evidence="13">
    <location>
        <begin position="1887"/>
        <end position="1900"/>
    </location>
</feature>
<dbReference type="InterPro" id="IPR033762">
    <property type="entry name" value="MCM_OB"/>
</dbReference>
<feature type="compositionally biased region" description="Pro residues" evidence="13">
    <location>
        <begin position="469"/>
        <end position="478"/>
    </location>
</feature>
<dbReference type="Pfam" id="PF06367">
    <property type="entry name" value="Drf_FH3"/>
    <property type="match status" value="1"/>
</dbReference>
<keyword evidence="5 11" id="KW-0547">Nucleotide-binding</keyword>
<feature type="compositionally biased region" description="Basic and acidic residues" evidence="13">
    <location>
        <begin position="208"/>
        <end position="221"/>
    </location>
</feature>
<feature type="coiled-coil region" evidence="12">
    <location>
        <begin position="1677"/>
        <end position="1704"/>
    </location>
</feature>
<dbReference type="InterPro" id="IPR015425">
    <property type="entry name" value="FH2_Formin"/>
</dbReference>
<keyword evidence="17" id="KW-1185">Reference proteome</keyword>
<feature type="coiled-coil region" evidence="12">
    <location>
        <begin position="584"/>
        <end position="611"/>
    </location>
</feature>
<keyword evidence="4" id="KW-0235">DNA replication</keyword>
<feature type="compositionally biased region" description="Low complexity" evidence="13">
    <location>
        <begin position="1944"/>
        <end position="1960"/>
    </location>
</feature>
<dbReference type="Gene3D" id="1.25.10.10">
    <property type="entry name" value="Leucine-rich Repeat Variant"/>
    <property type="match status" value="1"/>
</dbReference>
<dbReference type="InterPro" id="IPR012340">
    <property type="entry name" value="NA-bd_OB-fold"/>
</dbReference>
<evidence type="ECO:0000256" key="1">
    <source>
        <dbReference type="ARBA" id="ARBA00004123"/>
    </source>
</evidence>
<dbReference type="PANTHER" id="PTHR11630">
    <property type="entry name" value="DNA REPLICATION LICENSING FACTOR MCM FAMILY MEMBER"/>
    <property type="match status" value="1"/>
</dbReference>
<dbReference type="OMA" id="PVKDHEK"/>
<dbReference type="Pfam" id="PF00493">
    <property type="entry name" value="MCM"/>
    <property type="match status" value="1"/>
</dbReference>
<dbReference type="SUPFAM" id="SSF50249">
    <property type="entry name" value="Nucleic acid-binding proteins"/>
    <property type="match status" value="1"/>
</dbReference>
<dbReference type="RefSeq" id="XP_024576491.1">
    <property type="nucleotide sequence ID" value="XM_024725745.1"/>
</dbReference>
<feature type="region of interest" description="Disordered" evidence="13">
    <location>
        <begin position="2357"/>
        <end position="2378"/>
    </location>
</feature>